<gene>
    <name evidence="5" type="ORF">SAMN04488096_102265</name>
</gene>
<organism evidence="5 6">
    <name type="scientific">Mesonia phycicola</name>
    <dbReference type="NCBI Taxonomy" id="579105"/>
    <lineage>
        <taxon>Bacteria</taxon>
        <taxon>Pseudomonadati</taxon>
        <taxon>Bacteroidota</taxon>
        <taxon>Flavobacteriia</taxon>
        <taxon>Flavobacteriales</taxon>
        <taxon>Flavobacteriaceae</taxon>
        <taxon>Mesonia</taxon>
    </lineage>
</organism>
<dbReference type="InterPro" id="IPR002577">
    <property type="entry name" value="HTH_HxlR"/>
</dbReference>
<dbReference type="InterPro" id="IPR036390">
    <property type="entry name" value="WH_DNA-bd_sf"/>
</dbReference>
<dbReference type="PANTHER" id="PTHR33204">
    <property type="entry name" value="TRANSCRIPTIONAL REGULATOR, MARR FAMILY"/>
    <property type="match status" value="1"/>
</dbReference>
<evidence type="ECO:0000256" key="3">
    <source>
        <dbReference type="ARBA" id="ARBA00023163"/>
    </source>
</evidence>
<keyword evidence="3" id="KW-0804">Transcription</keyword>
<dbReference type="Proteomes" id="UP000184225">
    <property type="component" value="Unassembled WGS sequence"/>
</dbReference>
<dbReference type="EMBL" id="FQYY01000002">
    <property type="protein sequence ID" value="SHI53439.1"/>
    <property type="molecule type" value="Genomic_DNA"/>
</dbReference>
<dbReference type="GO" id="GO:0003677">
    <property type="term" value="F:DNA binding"/>
    <property type="evidence" value="ECO:0007669"/>
    <property type="project" value="UniProtKB-KW"/>
</dbReference>
<reference evidence="5 6" key="1">
    <citation type="submission" date="2016-11" db="EMBL/GenBank/DDBJ databases">
        <authorList>
            <person name="Jaros S."/>
            <person name="Januszkiewicz K."/>
            <person name="Wedrychowicz H."/>
        </authorList>
    </citation>
    <scope>NUCLEOTIDE SEQUENCE [LARGE SCALE GENOMIC DNA]</scope>
    <source>
        <strain evidence="5 6">DSM 21425</strain>
    </source>
</reference>
<evidence type="ECO:0000313" key="6">
    <source>
        <dbReference type="Proteomes" id="UP000184225"/>
    </source>
</evidence>
<name>A0A1M6BXC5_9FLAO</name>
<feature type="domain" description="HTH hxlR-type" evidence="4">
    <location>
        <begin position="14"/>
        <end position="117"/>
    </location>
</feature>
<dbReference type="OrthoDB" id="769662at2"/>
<accession>A0A1M6BXC5</accession>
<dbReference type="RefSeq" id="WP_073148512.1">
    <property type="nucleotide sequence ID" value="NZ_FQYY01000002.1"/>
</dbReference>
<evidence type="ECO:0000256" key="2">
    <source>
        <dbReference type="ARBA" id="ARBA00023125"/>
    </source>
</evidence>
<keyword evidence="1" id="KW-0805">Transcription regulation</keyword>
<dbReference type="Pfam" id="PF01638">
    <property type="entry name" value="HxlR"/>
    <property type="match status" value="1"/>
</dbReference>
<keyword evidence="2" id="KW-0238">DNA-binding</keyword>
<dbReference type="AlphaFoldDB" id="A0A1M6BXC5"/>
<proteinExistence type="predicted"/>
<dbReference type="Gene3D" id="1.10.10.10">
    <property type="entry name" value="Winged helix-like DNA-binding domain superfamily/Winged helix DNA-binding domain"/>
    <property type="match status" value="1"/>
</dbReference>
<evidence type="ECO:0000313" key="5">
    <source>
        <dbReference type="EMBL" id="SHI53439.1"/>
    </source>
</evidence>
<dbReference type="SUPFAM" id="SSF46785">
    <property type="entry name" value="Winged helix' DNA-binding domain"/>
    <property type="match status" value="1"/>
</dbReference>
<dbReference type="PROSITE" id="PS51118">
    <property type="entry name" value="HTH_HXLR"/>
    <property type="match status" value="1"/>
</dbReference>
<evidence type="ECO:0000259" key="4">
    <source>
        <dbReference type="PROSITE" id="PS51118"/>
    </source>
</evidence>
<keyword evidence="6" id="KW-1185">Reference proteome</keyword>
<sequence length="120" mass="13830">MENIEEKPCTLKTCSQKIRAIHDTMDVLSGKWKVSIIACLCYEPMRYSELLKEIPGISGKMLSRELKDLEINNLIVRKVLDTKPVMVSYQITEYGKSLKDLTNVIADWGLQHREKVIKSF</sequence>
<protein>
    <submittedName>
        <fullName evidence="5">Transcriptional regulator, HxlR family</fullName>
    </submittedName>
</protein>
<evidence type="ECO:0000256" key="1">
    <source>
        <dbReference type="ARBA" id="ARBA00023015"/>
    </source>
</evidence>
<dbReference type="InterPro" id="IPR036388">
    <property type="entry name" value="WH-like_DNA-bd_sf"/>
</dbReference>
<dbReference type="PANTHER" id="PTHR33204:SF29">
    <property type="entry name" value="TRANSCRIPTIONAL REGULATOR"/>
    <property type="match status" value="1"/>
</dbReference>